<protein>
    <recommendedName>
        <fullName evidence="7">Energy-dependent translational throttle protein EttA</fullName>
        <ecNumber evidence="7">3.6.1.-</ecNumber>
    </recommendedName>
    <alternativeName>
        <fullName evidence="7">Translational regulatory factor EttA</fullName>
    </alternativeName>
</protein>
<feature type="domain" description="ABC transporter" evidence="8">
    <location>
        <begin position="6"/>
        <end position="259"/>
    </location>
</feature>
<dbReference type="EC" id="3.6.1.-" evidence="7"/>
<feature type="binding site" evidence="7">
    <location>
        <begin position="356"/>
        <end position="363"/>
    </location>
    <ligand>
        <name>ATP</name>
        <dbReference type="ChEBI" id="CHEBI:30616"/>
        <label>2</label>
    </ligand>
</feature>
<dbReference type="PROSITE" id="PS50893">
    <property type="entry name" value="ABC_TRANSPORTER_2"/>
    <property type="match status" value="2"/>
</dbReference>
<evidence type="ECO:0000256" key="7">
    <source>
        <dbReference type="HAMAP-Rule" id="MF_00847"/>
    </source>
</evidence>
<dbReference type="InterPro" id="IPR027417">
    <property type="entry name" value="P-loop_NTPase"/>
</dbReference>
<gene>
    <name evidence="7 9" type="primary">ettA</name>
    <name evidence="9" type="ORF">LRP49_23240</name>
</gene>
<dbReference type="InterPro" id="IPR017871">
    <property type="entry name" value="ABC_transporter-like_CS"/>
</dbReference>
<accession>A0ABT5QSZ0</accession>
<dbReference type="SMART" id="SM00382">
    <property type="entry name" value="AAA"/>
    <property type="match status" value="2"/>
</dbReference>
<keyword evidence="7" id="KW-0378">Hydrolase</keyword>
<evidence type="ECO:0000256" key="4">
    <source>
        <dbReference type="ARBA" id="ARBA00022741"/>
    </source>
</evidence>
<comment type="similarity">
    <text evidence="1 7">Belongs to the ABC transporter superfamily. ABCF family. Translational throttle EttA subfamily.</text>
</comment>
<keyword evidence="4 7" id="KW-0547">Nucleotide-binding</keyword>
<evidence type="ECO:0000256" key="3">
    <source>
        <dbReference type="ARBA" id="ARBA00022730"/>
    </source>
</evidence>
<keyword evidence="7" id="KW-0694">RNA-binding</keyword>
<dbReference type="InterPro" id="IPR032781">
    <property type="entry name" value="ABC_tran_Xtn"/>
</dbReference>
<comment type="subunit">
    <text evidence="7">Monomer. Probably contacts ribosomal proteins L1, L5, L33 and S7, the 16S and 23S rRNA and the P-site containing tRNA(fMet).</text>
</comment>
<evidence type="ECO:0000256" key="6">
    <source>
        <dbReference type="ARBA" id="ARBA00022845"/>
    </source>
</evidence>
<evidence type="ECO:0000313" key="9">
    <source>
        <dbReference type="EMBL" id="MDD1784093.1"/>
    </source>
</evidence>
<dbReference type="PROSITE" id="PS00211">
    <property type="entry name" value="ABC_TRANSPORTER_1"/>
    <property type="match status" value="1"/>
</dbReference>
<comment type="subcellular location">
    <subcellularLocation>
        <location evidence="7">Cytoplasm</location>
    </subcellularLocation>
    <text evidence="7">Associates with ribosomes and polysomes.</text>
</comment>
<dbReference type="Pfam" id="PF00005">
    <property type="entry name" value="ABC_tran"/>
    <property type="match status" value="2"/>
</dbReference>
<comment type="function">
    <text evidence="7">A translation factor that gates the progression of the 70S ribosomal initiation complex (IC, containing tRNA(fMet) in the P-site) into the translation elongation cycle by using a mechanism sensitive to the ATP/ADP ratio. Binds to the 70S ribosome E-site where it modulates the state of the translating ribosome during subunit translocation. ATP hydrolysis probably frees it from the ribosome, which can enter the elongation phase.</text>
</comment>
<keyword evidence="7" id="KW-0963">Cytoplasm</keyword>
<feature type="domain" description="ABC transporter" evidence="8">
    <location>
        <begin position="324"/>
        <end position="542"/>
    </location>
</feature>
<dbReference type="InterPro" id="IPR003439">
    <property type="entry name" value="ABC_transporter-like_ATP-bd"/>
</dbReference>
<comment type="caution">
    <text evidence="9">The sequence shown here is derived from an EMBL/GenBank/DDBJ whole genome shotgun (WGS) entry which is preliminary data.</text>
</comment>
<feature type="binding site" evidence="7">
    <location>
        <begin position="39"/>
        <end position="46"/>
    </location>
    <ligand>
        <name>ATP</name>
        <dbReference type="ChEBI" id="CHEBI:30616"/>
        <label>1</label>
    </ligand>
</feature>
<dbReference type="NCBIfam" id="TIGR03719">
    <property type="entry name" value="ABC_ABC_ChvD"/>
    <property type="match status" value="1"/>
</dbReference>
<keyword evidence="10" id="KW-1185">Reference proteome</keyword>
<comment type="domain">
    <text evidence="7">The P-site tRNA interaction motif (PtIM domain) probably interacts with the P-site tRNA(fMet) as well as the 23S rRNA.</text>
</comment>
<feature type="region of interest" description="Arm" evidence="7">
    <location>
        <begin position="95"/>
        <end position="139"/>
    </location>
</feature>
<dbReference type="HAMAP" id="MF_00847">
    <property type="entry name" value="EttA"/>
    <property type="match status" value="1"/>
</dbReference>
<keyword evidence="7" id="KW-0677">Repeat</keyword>
<keyword evidence="6 7" id="KW-0810">Translation regulation</keyword>
<dbReference type="PANTHER" id="PTHR43858">
    <property type="entry name" value="ENERGY-DEPENDENT TRANSLATIONAL THROTTLE PROTEIN ETTA"/>
    <property type="match status" value="1"/>
</dbReference>
<comment type="catalytic activity">
    <reaction evidence="7">
        <text>ATP + H2O = ADP + phosphate + H(+)</text>
        <dbReference type="Rhea" id="RHEA:13065"/>
        <dbReference type="ChEBI" id="CHEBI:15377"/>
        <dbReference type="ChEBI" id="CHEBI:15378"/>
        <dbReference type="ChEBI" id="CHEBI:30616"/>
        <dbReference type="ChEBI" id="CHEBI:43474"/>
        <dbReference type="ChEBI" id="CHEBI:456216"/>
    </reaction>
</comment>
<dbReference type="Proteomes" id="UP001149821">
    <property type="component" value="Unassembled WGS sequence"/>
</dbReference>
<dbReference type="InterPro" id="IPR022374">
    <property type="entry name" value="EttA"/>
</dbReference>
<dbReference type="SUPFAM" id="SSF52540">
    <property type="entry name" value="P-loop containing nucleoside triphosphate hydrolases"/>
    <property type="match status" value="2"/>
</dbReference>
<dbReference type="Gene3D" id="3.40.50.300">
    <property type="entry name" value="P-loop containing nucleotide triphosphate hydrolases"/>
    <property type="match status" value="2"/>
</dbReference>
<comment type="domain">
    <text evidence="7">The arm domain is inserted in the first ABC transporter domain. Probably contacts ribosomal protein L1.</text>
</comment>
<evidence type="ECO:0000256" key="1">
    <source>
        <dbReference type="ARBA" id="ARBA00005868"/>
    </source>
</evidence>
<dbReference type="RefSeq" id="WP_274145792.1">
    <property type="nucleotide sequence ID" value="NZ_JAJUBB010000029.1"/>
</dbReference>
<feature type="region of interest" description="PtIM" evidence="7">
    <location>
        <begin position="242"/>
        <end position="322"/>
    </location>
</feature>
<dbReference type="PANTHER" id="PTHR43858:SF1">
    <property type="entry name" value="ABC TRANSPORTER-RELATED PROTEIN"/>
    <property type="match status" value="1"/>
</dbReference>
<dbReference type="CDD" id="cd03221">
    <property type="entry name" value="ABCF_EF-3"/>
    <property type="match status" value="2"/>
</dbReference>
<evidence type="ECO:0000256" key="2">
    <source>
        <dbReference type="ARBA" id="ARBA00022555"/>
    </source>
</evidence>
<keyword evidence="3 7" id="KW-0699">rRNA-binding</keyword>
<dbReference type="Pfam" id="PF12848">
    <property type="entry name" value="ABC_tran_Xtn"/>
    <property type="match status" value="1"/>
</dbReference>
<keyword evidence="5 7" id="KW-0067">ATP-binding</keyword>
<dbReference type="NCBIfam" id="NF008775">
    <property type="entry name" value="PRK11819.1"/>
    <property type="match status" value="1"/>
</dbReference>
<evidence type="ECO:0000256" key="5">
    <source>
        <dbReference type="ARBA" id="ARBA00022840"/>
    </source>
</evidence>
<name>A0ABT5QSZ0_9GAMM</name>
<evidence type="ECO:0000313" key="10">
    <source>
        <dbReference type="Proteomes" id="UP001149821"/>
    </source>
</evidence>
<keyword evidence="2 7" id="KW-0820">tRNA-binding</keyword>
<evidence type="ECO:0000259" key="8">
    <source>
        <dbReference type="PROSITE" id="PS50893"/>
    </source>
</evidence>
<sequence length="555" mass="62193">MAEYVYTMSRVGKIVPPKRQILKDISLCFFPGAKIGVLGLNGAGKSTLLRIMAGIDTDIEGEARAQPGIKVGYLPQEPKLDEEKTVRETVEEAVADVAGALSRLDQVYAAYAEPDADFDALAKEQGDLEALIQAKDGHNLDNALERAADALRLPEWDAKIKHLSGGERRRVAICRLLLEKPDMLLLDEPTNHLDAESVGWLERFLVDYSGTVVAITHDRYFLDNAAGWILELDRGEGIPWEGNYTSWLEQKDARLQQEASSEKARQKTIEKELEWVRQNPKGRQAKSKARMARFEELNSTDHQRRNETNELFIPPGLRLGDKVIEVNNLTKSFGDRVLIDDLSFSMPKGAIVGIIGANGAGKSTLFKMLSGTEQPDSGTIELGETVQLASVDQFRDSMDDNNTVYQEISEGAEIIRINNFELPARAYCSRFNFKGSDQQKRIGDLSGGERNRVHLAKLLKAGGNVLLLDEPTNDLDVETLRALEEALLEFPGCAMVISHDRWFLDRIATHILDYRDEGKVNFFEGNYNEYSEWLKQTLGAQAAQPHRMKYKRVTK</sequence>
<dbReference type="EMBL" id="JAJUBB010000029">
    <property type="protein sequence ID" value="MDD1784093.1"/>
    <property type="molecule type" value="Genomic_DNA"/>
</dbReference>
<reference evidence="9" key="1">
    <citation type="submission" date="2021-12" db="EMBL/GenBank/DDBJ databases">
        <title>Enterovibrio ZSDZ35 sp. nov. and Enterovibrio ZSDZ42 sp. nov., isolated from coastal seawater in Qingdao.</title>
        <authorList>
            <person name="Zhang P."/>
        </authorList>
    </citation>
    <scope>NUCLEOTIDE SEQUENCE</scope>
    <source>
        <strain evidence="9">ZSDZ35</strain>
    </source>
</reference>
<dbReference type="InterPro" id="IPR003593">
    <property type="entry name" value="AAA+_ATPase"/>
</dbReference>
<proteinExistence type="inferred from homology"/>
<organism evidence="9 10">
    <name type="scientific">Enterovibrio qingdaonensis</name>
    <dbReference type="NCBI Taxonomy" id="2899818"/>
    <lineage>
        <taxon>Bacteria</taxon>
        <taxon>Pseudomonadati</taxon>
        <taxon>Pseudomonadota</taxon>
        <taxon>Gammaproteobacteria</taxon>
        <taxon>Vibrionales</taxon>
        <taxon>Vibrionaceae</taxon>
        <taxon>Enterovibrio</taxon>
    </lineage>
</organism>
<keyword evidence="7" id="KW-0648">Protein biosynthesis</keyword>